<dbReference type="GO" id="GO:0016477">
    <property type="term" value="P:cell migration"/>
    <property type="evidence" value="ECO:0007669"/>
    <property type="project" value="TreeGrafter"/>
</dbReference>
<dbReference type="SUPFAM" id="SSF50044">
    <property type="entry name" value="SH3-domain"/>
    <property type="match status" value="1"/>
</dbReference>
<evidence type="ECO:0000256" key="2">
    <source>
        <dbReference type="PROSITE-ProRule" id="PRU00191"/>
    </source>
</evidence>
<dbReference type="GO" id="GO:0005737">
    <property type="term" value="C:cytoplasm"/>
    <property type="evidence" value="ECO:0007669"/>
    <property type="project" value="TreeGrafter"/>
</dbReference>
<evidence type="ECO:0000313" key="5">
    <source>
        <dbReference type="Proteomes" id="UP001162162"/>
    </source>
</evidence>
<comment type="caution">
    <text evidence="4">The sequence shown here is derived from an EMBL/GenBank/DDBJ whole genome shotgun (WGS) entry which is preliminary data.</text>
</comment>
<dbReference type="Gene3D" id="3.30.505.10">
    <property type="entry name" value="SH2 domain"/>
    <property type="match status" value="1"/>
</dbReference>
<keyword evidence="5" id="KW-1185">Reference proteome</keyword>
<dbReference type="Proteomes" id="UP001162162">
    <property type="component" value="Unassembled WGS sequence"/>
</dbReference>
<organism evidence="4 5">
    <name type="scientific">Aromia moschata</name>
    <dbReference type="NCBI Taxonomy" id="1265417"/>
    <lineage>
        <taxon>Eukaryota</taxon>
        <taxon>Metazoa</taxon>
        <taxon>Ecdysozoa</taxon>
        <taxon>Arthropoda</taxon>
        <taxon>Hexapoda</taxon>
        <taxon>Insecta</taxon>
        <taxon>Pterygota</taxon>
        <taxon>Neoptera</taxon>
        <taxon>Endopterygota</taxon>
        <taxon>Coleoptera</taxon>
        <taxon>Polyphaga</taxon>
        <taxon>Cucujiformia</taxon>
        <taxon>Chrysomeloidea</taxon>
        <taxon>Cerambycidae</taxon>
        <taxon>Cerambycinae</taxon>
        <taxon>Callichromatini</taxon>
        <taxon>Aromia</taxon>
    </lineage>
</organism>
<feature type="domain" description="SH2" evidence="3">
    <location>
        <begin position="88"/>
        <end position="162"/>
    </location>
</feature>
<sequence length="162" mass="18831">MCVVSTAMQMRMTTGCRNVLKTLSFMRRYKARNSQGQVGLVPRNYLQELSDYMDRPFQERNKPGSMESSMERSQVSMVDKPHLVDKPWYYGSITRYVCDNLLNQHGHDGDFLIRDSETNMGDYSVSLKAPGRNKHFRVHVEGALYCIGQRKFHTLDQLLSHY</sequence>
<evidence type="ECO:0000313" key="4">
    <source>
        <dbReference type="EMBL" id="KAJ8937608.1"/>
    </source>
</evidence>
<dbReference type="InterPro" id="IPR000980">
    <property type="entry name" value="SH2"/>
</dbReference>
<dbReference type="InterPro" id="IPR036860">
    <property type="entry name" value="SH2_dom_sf"/>
</dbReference>
<dbReference type="SMART" id="SM00252">
    <property type="entry name" value="SH2"/>
    <property type="match status" value="1"/>
</dbReference>
<evidence type="ECO:0000256" key="1">
    <source>
        <dbReference type="ARBA" id="ARBA00022999"/>
    </source>
</evidence>
<name>A0AAV8XF62_9CUCU</name>
<dbReference type="GO" id="GO:0030971">
    <property type="term" value="F:receptor tyrosine kinase binding"/>
    <property type="evidence" value="ECO:0007669"/>
    <property type="project" value="TreeGrafter"/>
</dbReference>
<evidence type="ECO:0000259" key="3">
    <source>
        <dbReference type="PROSITE" id="PS50001"/>
    </source>
</evidence>
<dbReference type="PANTHER" id="PTHR19969">
    <property type="entry name" value="SH2-SH3 ADAPTOR PROTEIN-RELATED"/>
    <property type="match status" value="1"/>
</dbReference>
<dbReference type="EMBL" id="JAPWTK010000637">
    <property type="protein sequence ID" value="KAJ8937608.1"/>
    <property type="molecule type" value="Genomic_DNA"/>
</dbReference>
<dbReference type="Pfam" id="PF00017">
    <property type="entry name" value="SH2"/>
    <property type="match status" value="1"/>
</dbReference>
<dbReference type="SUPFAM" id="SSF55550">
    <property type="entry name" value="SH2 domain"/>
    <property type="match status" value="1"/>
</dbReference>
<dbReference type="PROSITE" id="PS50001">
    <property type="entry name" value="SH2"/>
    <property type="match status" value="1"/>
</dbReference>
<proteinExistence type="predicted"/>
<gene>
    <name evidence="4" type="ORF">NQ318_018421</name>
</gene>
<accession>A0AAV8XF62</accession>
<dbReference type="PANTHER" id="PTHR19969:SF14">
    <property type="entry name" value="DREADLOCKS, ISOFORM B"/>
    <property type="match status" value="1"/>
</dbReference>
<keyword evidence="1 2" id="KW-0727">SH2 domain</keyword>
<dbReference type="GO" id="GO:0048013">
    <property type="term" value="P:ephrin receptor signaling pathway"/>
    <property type="evidence" value="ECO:0007669"/>
    <property type="project" value="TreeGrafter"/>
</dbReference>
<dbReference type="PRINTS" id="PR00401">
    <property type="entry name" value="SH2DOMAIN"/>
</dbReference>
<dbReference type="InterPro" id="IPR036028">
    <property type="entry name" value="SH3-like_dom_sf"/>
</dbReference>
<reference evidence="4" key="1">
    <citation type="journal article" date="2023" name="Insect Mol. Biol.">
        <title>Genome sequencing provides insights into the evolution of gene families encoding plant cell wall-degrading enzymes in longhorned beetles.</title>
        <authorList>
            <person name="Shin N.R."/>
            <person name="Okamura Y."/>
            <person name="Kirsch R."/>
            <person name="Pauchet Y."/>
        </authorList>
    </citation>
    <scope>NUCLEOTIDE SEQUENCE</scope>
    <source>
        <strain evidence="4">AMC_N1</strain>
    </source>
</reference>
<dbReference type="InterPro" id="IPR051184">
    <property type="entry name" value="Tyrosine-phos_adapter"/>
</dbReference>
<dbReference type="GO" id="GO:0035591">
    <property type="term" value="F:signaling adaptor activity"/>
    <property type="evidence" value="ECO:0007669"/>
    <property type="project" value="TreeGrafter"/>
</dbReference>
<dbReference type="AlphaFoldDB" id="A0AAV8XF62"/>
<protein>
    <recommendedName>
        <fullName evidence="3">SH2 domain-containing protein</fullName>
    </recommendedName>
</protein>